<evidence type="ECO:0000256" key="1">
    <source>
        <dbReference type="SAM" id="MobiDB-lite"/>
    </source>
</evidence>
<dbReference type="Proteomes" id="UP000294689">
    <property type="component" value="Unassembled WGS sequence"/>
</dbReference>
<evidence type="ECO:0000313" key="2">
    <source>
        <dbReference type="EMBL" id="TDU43197.1"/>
    </source>
</evidence>
<gene>
    <name evidence="2" type="ORF">BXY82_0605</name>
</gene>
<sequence>MKNYYLFLLSLILFTNCQKYDIDKNSLGHTQSQNDFLEVKKISFGEAINLEPILQTLNRVEHKTNKFKDNNLNDIEIVGKEGSLISDGIDDYYTFQITRNNSTRIENLILKVQYGAKKKKYATYIASYDLTLFDKINLEKGGKVDLVSKIQILPISLDKATILVGQKSSERCYEIIKTTETEISRGTGWDIPVYRIIEIPCESGGGEGEIIPENTAGDDYGNQFPESSFGGDGGDFGGGGNEAGSSGPNSPEEIDFNDTGLYTTPILRLDIIGELGELLQLGPYTTPQMQYLLNDASIDEVVELLNFIEEGQKSNEVKAQAKMTIDANRAKNGWDFSRTGTVYNLPSLKYKAAFNPNKGEIMYLLENGLVLYQPSGPIAINQNNIQGTIGSSEVPTDGYNYIHNYDNSNWYEYRKAPNATYASADIDFLLTAFWNKVKIIGRYATPIEDAIILIDGKDFDGVEQDKVQTAGFMIVGIIPGGKITKAFKPIAKVLKGSEIARNGWKIIAKSGNKTINLSFKVVNGLVEFGSRSKLADIINTTTLEEAHHILPWNKLNNEVIQEAAYAGFHMNSKVNGKALKKYTSLTGEGLHGNHPAYDKYVQKRLDDFANNNFDSNGAKDFLEKSLIPKLDELIELAKSSNLNLNEYFKQVINPPLGL</sequence>
<accession>A0A4R7Q6H2</accession>
<dbReference type="EMBL" id="SOBW01000007">
    <property type="protein sequence ID" value="TDU43197.1"/>
    <property type="molecule type" value="Genomic_DNA"/>
</dbReference>
<name>A0A4R7Q6H2_9FLAO</name>
<evidence type="ECO:0000313" key="3">
    <source>
        <dbReference type="Proteomes" id="UP000294689"/>
    </source>
</evidence>
<feature type="compositionally biased region" description="Gly residues" evidence="1">
    <location>
        <begin position="230"/>
        <end position="242"/>
    </location>
</feature>
<dbReference type="InterPro" id="IPR032871">
    <property type="entry name" value="AHH_dom_containing"/>
</dbReference>
<feature type="region of interest" description="Disordered" evidence="1">
    <location>
        <begin position="221"/>
        <end position="257"/>
    </location>
</feature>
<dbReference type="AlphaFoldDB" id="A0A4R7Q6H2"/>
<keyword evidence="3" id="KW-1185">Reference proteome</keyword>
<dbReference type="Pfam" id="PF14412">
    <property type="entry name" value="AHH"/>
    <property type="match status" value="1"/>
</dbReference>
<protein>
    <submittedName>
        <fullName evidence="2">HNH/ENDO VII superfamily nuclease</fullName>
    </submittedName>
</protein>
<proteinExistence type="predicted"/>
<organism evidence="2 3">
    <name type="scientific">Gelidibacter sediminis</name>
    <dbReference type="NCBI Taxonomy" id="1608710"/>
    <lineage>
        <taxon>Bacteria</taxon>
        <taxon>Pseudomonadati</taxon>
        <taxon>Bacteroidota</taxon>
        <taxon>Flavobacteriia</taxon>
        <taxon>Flavobacteriales</taxon>
        <taxon>Flavobacteriaceae</taxon>
        <taxon>Gelidibacter</taxon>
    </lineage>
</organism>
<reference evidence="2 3" key="1">
    <citation type="submission" date="2019-03" db="EMBL/GenBank/DDBJ databases">
        <title>Genomic Encyclopedia of Archaeal and Bacterial Type Strains, Phase II (KMG-II): from individual species to whole genera.</title>
        <authorList>
            <person name="Goeker M."/>
        </authorList>
    </citation>
    <scope>NUCLEOTIDE SEQUENCE [LARGE SCALE GENOMIC DNA]</scope>
    <source>
        <strain evidence="2 3">DSM 28135</strain>
    </source>
</reference>
<dbReference type="RefSeq" id="WP_133756680.1">
    <property type="nucleotide sequence ID" value="NZ_SOBW01000007.1"/>
</dbReference>
<comment type="caution">
    <text evidence="2">The sequence shown here is derived from an EMBL/GenBank/DDBJ whole genome shotgun (WGS) entry which is preliminary data.</text>
</comment>
<dbReference type="OrthoDB" id="1375493at2"/>